<reference evidence="2 3" key="1">
    <citation type="submission" date="2014-04" db="EMBL/GenBank/DDBJ databases">
        <authorList>
            <consortium name="DOE Joint Genome Institute"/>
            <person name="Kuo A."/>
            <person name="Girlanda M."/>
            <person name="Perotto S."/>
            <person name="Kohler A."/>
            <person name="Nagy L.G."/>
            <person name="Floudas D."/>
            <person name="Copeland A."/>
            <person name="Barry K.W."/>
            <person name="Cichocki N."/>
            <person name="Veneault-Fourrey C."/>
            <person name="LaButti K."/>
            <person name="Lindquist E.A."/>
            <person name="Lipzen A."/>
            <person name="Lundell T."/>
            <person name="Morin E."/>
            <person name="Murat C."/>
            <person name="Sun H."/>
            <person name="Tunlid A."/>
            <person name="Henrissat B."/>
            <person name="Grigoriev I.V."/>
            <person name="Hibbett D.S."/>
            <person name="Martin F."/>
            <person name="Nordberg H.P."/>
            <person name="Cantor M.N."/>
            <person name="Hua S.X."/>
        </authorList>
    </citation>
    <scope>NUCLEOTIDE SEQUENCE [LARGE SCALE GENOMIC DNA]</scope>
    <source>
        <strain evidence="2 3">MUT 4182</strain>
    </source>
</reference>
<organism evidence="2 3">
    <name type="scientific">Tulasnella calospora MUT 4182</name>
    <dbReference type="NCBI Taxonomy" id="1051891"/>
    <lineage>
        <taxon>Eukaryota</taxon>
        <taxon>Fungi</taxon>
        <taxon>Dikarya</taxon>
        <taxon>Basidiomycota</taxon>
        <taxon>Agaricomycotina</taxon>
        <taxon>Agaricomycetes</taxon>
        <taxon>Cantharellales</taxon>
        <taxon>Tulasnellaceae</taxon>
        <taxon>Tulasnella</taxon>
    </lineage>
</organism>
<sequence length="149" mass="16899">MVFKERGVWIRAEIGLFNTLLTTTTITLLYAVKTPYPSSDTNSQPSPWAFVMLLSKPLNIIRRMWHHEDSNKSCDSLEVSYDDPPATRTSICYVIPTPPMSPFNPAFEPIPEGKEIRSPGMARGPVRNRRSPRSSATSRICRTFRISLK</sequence>
<evidence type="ECO:0000313" key="3">
    <source>
        <dbReference type="Proteomes" id="UP000054248"/>
    </source>
</evidence>
<protein>
    <submittedName>
        <fullName evidence="2">Uncharacterized protein</fullName>
    </submittedName>
</protein>
<accession>A0A0C3QSI4</accession>
<name>A0A0C3QSI4_9AGAM</name>
<dbReference type="OrthoDB" id="3284492at2759"/>
<evidence type="ECO:0000256" key="1">
    <source>
        <dbReference type="SAM" id="MobiDB-lite"/>
    </source>
</evidence>
<dbReference type="HOGENOM" id="CLU_1751040_0_0_1"/>
<dbReference type="Proteomes" id="UP000054248">
    <property type="component" value="Unassembled WGS sequence"/>
</dbReference>
<keyword evidence="3" id="KW-1185">Reference proteome</keyword>
<dbReference type="EMBL" id="KN822959">
    <property type="protein sequence ID" value="KIO31921.1"/>
    <property type="molecule type" value="Genomic_DNA"/>
</dbReference>
<proteinExistence type="predicted"/>
<reference evidence="3" key="2">
    <citation type="submission" date="2015-01" db="EMBL/GenBank/DDBJ databases">
        <title>Evolutionary Origins and Diversification of the Mycorrhizal Mutualists.</title>
        <authorList>
            <consortium name="DOE Joint Genome Institute"/>
            <consortium name="Mycorrhizal Genomics Consortium"/>
            <person name="Kohler A."/>
            <person name="Kuo A."/>
            <person name="Nagy L.G."/>
            <person name="Floudas D."/>
            <person name="Copeland A."/>
            <person name="Barry K.W."/>
            <person name="Cichocki N."/>
            <person name="Veneault-Fourrey C."/>
            <person name="LaButti K."/>
            <person name="Lindquist E.A."/>
            <person name="Lipzen A."/>
            <person name="Lundell T."/>
            <person name="Morin E."/>
            <person name="Murat C."/>
            <person name="Riley R."/>
            <person name="Ohm R."/>
            <person name="Sun H."/>
            <person name="Tunlid A."/>
            <person name="Henrissat B."/>
            <person name="Grigoriev I.V."/>
            <person name="Hibbett D.S."/>
            <person name="Martin F."/>
        </authorList>
    </citation>
    <scope>NUCLEOTIDE SEQUENCE [LARGE SCALE GENOMIC DNA]</scope>
    <source>
        <strain evidence="3">MUT 4182</strain>
    </source>
</reference>
<dbReference type="AlphaFoldDB" id="A0A0C3QSI4"/>
<gene>
    <name evidence="2" type="ORF">M407DRAFT_19177</name>
</gene>
<evidence type="ECO:0000313" key="2">
    <source>
        <dbReference type="EMBL" id="KIO31921.1"/>
    </source>
</evidence>
<feature type="region of interest" description="Disordered" evidence="1">
    <location>
        <begin position="115"/>
        <end position="137"/>
    </location>
</feature>